<feature type="transmembrane region" description="Helical" evidence="20">
    <location>
        <begin position="499"/>
        <end position="516"/>
    </location>
</feature>
<evidence type="ECO:0000256" key="3">
    <source>
        <dbReference type="ARBA" id="ARBA00004174"/>
    </source>
</evidence>
<dbReference type="PANTHER" id="PTHR10835:SF0">
    <property type="entry name" value="SQUALENE MONOOXYGENASE"/>
    <property type="match status" value="1"/>
</dbReference>
<dbReference type="EMBL" id="WNTK01000008">
    <property type="protein sequence ID" value="KAG9478679.1"/>
    <property type="molecule type" value="Genomic_DNA"/>
</dbReference>
<keyword evidence="11" id="KW-0832">Ubl conjugation</keyword>
<dbReference type="GO" id="GO:0005789">
    <property type="term" value="C:endoplasmic reticulum membrane"/>
    <property type="evidence" value="ECO:0007669"/>
    <property type="project" value="UniProtKB-SubCell"/>
</dbReference>
<evidence type="ECO:0000256" key="12">
    <source>
        <dbReference type="ARBA" id="ARBA00022848"/>
    </source>
</evidence>
<evidence type="ECO:0000256" key="4">
    <source>
        <dbReference type="ARBA" id="ARBA00004406"/>
    </source>
</evidence>
<dbReference type="GO" id="GO:0016126">
    <property type="term" value="P:sterol biosynthetic process"/>
    <property type="evidence" value="ECO:0007669"/>
    <property type="project" value="UniProtKB-UniRule"/>
</dbReference>
<evidence type="ECO:0000259" key="21">
    <source>
        <dbReference type="Pfam" id="PF08491"/>
    </source>
</evidence>
<evidence type="ECO:0000256" key="6">
    <source>
        <dbReference type="ARBA" id="ARBA00008802"/>
    </source>
</evidence>
<dbReference type="FunFam" id="3.50.50.60:FF:000104">
    <property type="entry name" value="Squalene monooxygenase"/>
    <property type="match status" value="1"/>
</dbReference>
<keyword evidence="12" id="KW-0492">Microsome</keyword>
<dbReference type="GO" id="GO:0050660">
    <property type="term" value="F:flavin adenine dinucleotide binding"/>
    <property type="evidence" value="ECO:0007669"/>
    <property type="project" value="UniProtKB-UniRule"/>
</dbReference>
<comment type="similarity">
    <text evidence="6 19">Belongs to the squalene monooxygenase family.</text>
</comment>
<evidence type="ECO:0000256" key="7">
    <source>
        <dbReference type="ARBA" id="ARBA00012312"/>
    </source>
</evidence>
<dbReference type="UniPathway" id="UPA00767">
    <property type="reaction ID" value="UER00752"/>
</dbReference>
<sequence>MWTFLGVATFTYVYKKCDELLSAPRLEVLLTVLGCCTIGLVLTLLRYRGRVGSQKQGYPGVIARILNLHGAKEAGKAGVDGVRQRKTESHSNGAPISATRAGDGPDVIIVGSGVLGSAFAAVLSRDGRRVAVIERDLKEPDRIVGELLQPGGYQALKDLGLGDAVEGVDAHVVHGYVVHDMESKAEVEIPYPMNETKQLQCGRAFHHGRFIMGLRKMAMAEPNTQYIEGTVLQLIEENDTVLGVQYRDKESGDVKEIRAPLTVVADGVFSKFRKDLISGQVTVSSHFVGCILKDSPQFKANHAELVLANPSPVLIYQISSNETRVLVDIRGEMPKNLKEYMMEKILPQLPEHLKDPFHYAVENDRLRTMPASFLPPSPVNKKGVLLLGDAYNMRHPLTGGGMSVVLNDVKIWRDLLQDLPDLNKHSQVLKAKQQFYWSRKKSHSFVVNVLAQALYELFAATDDSLYHLRKACFNYFKLGGECVAGPIGLLSVLSPKPMLLIGHFFAVAFYAVYFCFKSEPWLTKPRALFRSGAIFYRACSVIFPLIYSEIKYLVY</sequence>
<keyword evidence="8 19" id="KW-0285">Flavoprotein</keyword>
<dbReference type="EC" id="1.14.14.17" evidence="7 19"/>
<comment type="caution">
    <text evidence="22">The sequence shown here is derived from an EMBL/GenBank/DDBJ whole genome shotgun (WGS) entry which is preliminary data.</text>
</comment>
<comment type="function">
    <text evidence="2 19">Catalyzes the stereospecific oxidation of squalene to (S)-2,3-epoxysqualene, and is considered to be a rate-limiting enzyme in steroid biosynthesis.</text>
</comment>
<evidence type="ECO:0000256" key="9">
    <source>
        <dbReference type="ARBA" id="ARBA00022824"/>
    </source>
</evidence>
<keyword evidence="20" id="KW-0812">Transmembrane</keyword>
<comment type="cofactor">
    <cofactor evidence="1 19">
        <name>FAD</name>
        <dbReference type="ChEBI" id="CHEBI:57692"/>
    </cofactor>
</comment>
<dbReference type="Pfam" id="PF08491">
    <property type="entry name" value="SE"/>
    <property type="match status" value="1"/>
</dbReference>
<evidence type="ECO:0000256" key="14">
    <source>
        <dbReference type="ARBA" id="ARBA00023098"/>
    </source>
</evidence>
<dbReference type="Gene3D" id="3.50.50.60">
    <property type="entry name" value="FAD/NAD(P)-binding domain"/>
    <property type="match status" value="1"/>
</dbReference>
<keyword evidence="14" id="KW-0443">Lipid metabolism</keyword>
<keyword evidence="20" id="KW-1133">Transmembrane helix</keyword>
<evidence type="ECO:0000256" key="5">
    <source>
        <dbReference type="ARBA" id="ARBA00005018"/>
    </source>
</evidence>
<evidence type="ECO:0000313" key="22">
    <source>
        <dbReference type="EMBL" id="KAG9478679.1"/>
    </source>
</evidence>
<dbReference type="InterPro" id="IPR013698">
    <property type="entry name" value="Squalene_epoxidase"/>
</dbReference>
<comment type="pathway">
    <text evidence="5">Terpene metabolism; lanosterol biosynthesis; lanosterol from farnesyl diphosphate: step 2/3.</text>
</comment>
<evidence type="ECO:0000256" key="16">
    <source>
        <dbReference type="ARBA" id="ARBA00048658"/>
    </source>
</evidence>
<evidence type="ECO:0000256" key="20">
    <source>
        <dbReference type="SAM" id="Phobius"/>
    </source>
</evidence>
<comment type="subunit">
    <text evidence="17">Interacts (via N-terminal domain) with MARCHF6. Interacts with SMIM22; this interaction modulates lipid droplet formation.</text>
</comment>
<dbReference type="AlphaFoldDB" id="A0A8J6F1X1"/>
<evidence type="ECO:0000256" key="19">
    <source>
        <dbReference type="RuleBase" id="RU367121"/>
    </source>
</evidence>
<gene>
    <name evidence="22" type="ORF">GDO78_012369</name>
</gene>
<dbReference type="InterPro" id="IPR036188">
    <property type="entry name" value="FAD/NAD-bd_sf"/>
</dbReference>
<reference evidence="22" key="1">
    <citation type="thesis" date="2020" institute="ProQuest LLC" country="789 East Eisenhower Parkway, Ann Arbor, MI, USA">
        <title>Comparative Genomics and Chromosome Evolution.</title>
        <authorList>
            <person name="Mudd A.B."/>
        </authorList>
    </citation>
    <scope>NUCLEOTIDE SEQUENCE</scope>
    <source>
        <strain evidence="22">HN-11 Male</strain>
        <tissue evidence="22">Kidney and liver</tissue>
    </source>
</reference>
<organism evidence="22 23">
    <name type="scientific">Eleutherodactylus coqui</name>
    <name type="common">Puerto Rican coqui</name>
    <dbReference type="NCBI Taxonomy" id="57060"/>
    <lineage>
        <taxon>Eukaryota</taxon>
        <taxon>Metazoa</taxon>
        <taxon>Chordata</taxon>
        <taxon>Craniata</taxon>
        <taxon>Vertebrata</taxon>
        <taxon>Euteleostomi</taxon>
        <taxon>Amphibia</taxon>
        <taxon>Batrachia</taxon>
        <taxon>Anura</taxon>
        <taxon>Neobatrachia</taxon>
        <taxon>Hyloidea</taxon>
        <taxon>Eleutherodactylidae</taxon>
        <taxon>Eleutherodactylinae</taxon>
        <taxon>Eleutherodactylus</taxon>
        <taxon>Eleutherodactylus</taxon>
    </lineage>
</organism>
<dbReference type="GO" id="GO:0004506">
    <property type="term" value="F:squalene monooxygenase activity"/>
    <property type="evidence" value="ECO:0007669"/>
    <property type="project" value="UniProtKB-UniRule"/>
</dbReference>
<feature type="domain" description="Squalene epoxidase" evidence="21">
    <location>
        <begin position="259"/>
        <end position="529"/>
    </location>
</feature>
<protein>
    <recommendedName>
        <fullName evidence="18 19">Squalene monooxygenase</fullName>
        <ecNumber evidence="7 19">1.14.14.17</ecNumber>
    </recommendedName>
</protein>
<evidence type="ECO:0000256" key="18">
    <source>
        <dbReference type="ARBA" id="ARBA00071190"/>
    </source>
</evidence>
<evidence type="ECO:0000256" key="13">
    <source>
        <dbReference type="ARBA" id="ARBA00023002"/>
    </source>
</evidence>
<dbReference type="PANTHER" id="PTHR10835">
    <property type="entry name" value="SQUALENE MONOOXYGENASE"/>
    <property type="match status" value="1"/>
</dbReference>
<evidence type="ECO:0000256" key="1">
    <source>
        <dbReference type="ARBA" id="ARBA00001974"/>
    </source>
</evidence>
<dbReference type="Proteomes" id="UP000770717">
    <property type="component" value="Unassembled WGS sequence"/>
</dbReference>
<proteinExistence type="inferred from homology"/>
<evidence type="ECO:0000256" key="11">
    <source>
        <dbReference type="ARBA" id="ARBA00022843"/>
    </source>
</evidence>
<keyword evidence="15 19" id="KW-0472">Membrane</keyword>
<evidence type="ECO:0000313" key="23">
    <source>
        <dbReference type="Proteomes" id="UP000770717"/>
    </source>
</evidence>
<name>A0A8J6F1X1_ELECQ</name>
<keyword evidence="13 19" id="KW-0560">Oxidoreductase</keyword>
<dbReference type="PRINTS" id="PR00420">
    <property type="entry name" value="RNGMNOXGNASE"/>
</dbReference>
<feature type="transmembrane region" description="Helical" evidence="20">
    <location>
        <begin position="528"/>
        <end position="547"/>
    </location>
</feature>
<comment type="catalytic activity">
    <reaction evidence="16 19">
        <text>squalene + reduced [NADPH--hemoprotein reductase] + O2 = (S)-2,3-epoxysqualene + oxidized [NADPH--hemoprotein reductase] + H2O + H(+)</text>
        <dbReference type="Rhea" id="RHEA:25282"/>
        <dbReference type="Rhea" id="RHEA-COMP:11964"/>
        <dbReference type="Rhea" id="RHEA-COMP:11965"/>
        <dbReference type="ChEBI" id="CHEBI:15377"/>
        <dbReference type="ChEBI" id="CHEBI:15378"/>
        <dbReference type="ChEBI" id="CHEBI:15379"/>
        <dbReference type="ChEBI" id="CHEBI:15440"/>
        <dbReference type="ChEBI" id="CHEBI:15441"/>
        <dbReference type="ChEBI" id="CHEBI:57618"/>
        <dbReference type="ChEBI" id="CHEBI:58210"/>
        <dbReference type="EC" id="1.14.14.17"/>
    </reaction>
</comment>
<comment type="subcellular location">
    <subcellularLocation>
        <location evidence="4 19">Endoplasmic reticulum membrane</location>
        <topology evidence="4 19">Peripheral membrane protein</topology>
    </subcellularLocation>
    <subcellularLocation>
        <location evidence="3">Microsome membrane</location>
        <topology evidence="3">Peripheral membrane protein</topology>
    </subcellularLocation>
</comment>
<accession>A0A8J6F1X1</accession>
<dbReference type="OrthoDB" id="1678617at2759"/>
<dbReference type="SUPFAM" id="SSF51905">
    <property type="entry name" value="FAD/NAD(P)-binding domain"/>
    <property type="match status" value="1"/>
</dbReference>
<keyword evidence="9 19" id="KW-0256">Endoplasmic reticulum</keyword>
<evidence type="ECO:0000256" key="10">
    <source>
        <dbReference type="ARBA" id="ARBA00022827"/>
    </source>
</evidence>
<keyword evidence="23" id="KW-1185">Reference proteome</keyword>
<dbReference type="GO" id="GO:0008203">
    <property type="term" value="P:cholesterol metabolic process"/>
    <property type="evidence" value="ECO:0007669"/>
    <property type="project" value="TreeGrafter"/>
</dbReference>
<keyword evidence="10 19" id="KW-0274">FAD</keyword>
<evidence type="ECO:0000256" key="8">
    <source>
        <dbReference type="ARBA" id="ARBA00022630"/>
    </source>
</evidence>
<dbReference type="InterPro" id="IPR040125">
    <property type="entry name" value="Squalene_monox"/>
</dbReference>
<evidence type="ECO:0000256" key="17">
    <source>
        <dbReference type="ARBA" id="ARBA00063671"/>
    </source>
</evidence>
<evidence type="ECO:0000256" key="2">
    <source>
        <dbReference type="ARBA" id="ARBA00002173"/>
    </source>
</evidence>
<evidence type="ECO:0000256" key="15">
    <source>
        <dbReference type="ARBA" id="ARBA00023136"/>
    </source>
</evidence>